<name>A0A0F7SYC9_PHARH</name>
<dbReference type="PROSITE" id="PS00758">
    <property type="entry name" value="ARGE_DAPE_CPG2_1"/>
    <property type="match status" value="1"/>
</dbReference>
<dbReference type="PANTHER" id="PTHR45962:SF1">
    <property type="entry name" value="N-FATTY-ACYL-AMINO ACID SYNTHASE_HYDROLASE PM20D1"/>
    <property type="match status" value="1"/>
</dbReference>
<dbReference type="PROSITE" id="PS00759">
    <property type="entry name" value="ARGE_DAPE_CPG2_2"/>
    <property type="match status" value="1"/>
</dbReference>
<keyword evidence="8" id="KW-0472">Membrane</keyword>
<reference evidence="10" key="1">
    <citation type="submission" date="2014-08" db="EMBL/GenBank/DDBJ databases">
        <authorList>
            <person name="Sharma Rahul"/>
            <person name="Thines Marco"/>
        </authorList>
    </citation>
    <scope>NUCLEOTIDE SEQUENCE</scope>
</reference>
<evidence type="ECO:0000256" key="6">
    <source>
        <dbReference type="PIRSR" id="PIRSR037217-1"/>
    </source>
</evidence>
<evidence type="ECO:0000256" key="3">
    <source>
        <dbReference type="ARBA" id="ARBA00022723"/>
    </source>
</evidence>
<evidence type="ECO:0000313" key="10">
    <source>
        <dbReference type="EMBL" id="CED85268.1"/>
    </source>
</evidence>
<accession>A0A0F7SYC9</accession>
<feature type="binding site" evidence="7">
    <location>
        <position position="222"/>
    </location>
    <ligand>
        <name>Zn(2+)</name>
        <dbReference type="ChEBI" id="CHEBI:29105"/>
        <label>2</label>
    </ligand>
</feature>
<evidence type="ECO:0000256" key="2">
    <source>
        <dbReference type="ARBA" id="ARBA00022670"/>
    </source>
</evidence>
<feature type="active site" description="Proton acceptor" evidence="6">
    <location>
        <position position="256"/>
    </location>
</feature>
<comment type="similarity">
    <text evidence="1">Belongs to the peptidase M20A family.</text>
</comment>
<dbReference type="Gene3D" id="3.40.630.10">
    <property type="entry name" value="Zn peptidases"/>
    <property type="match status" value="1"/>
</dbReference>
<feature type="binding site" evidence="7">
    <location>
        <position position="186"/>
    </location>
    <ligand>
        <name>Zn(2+)</name>
        <dbReference type="ChEBI" id="CHEBI:29105"/>
        <label>2</label>
    </ligand>
</feature>
<dbReference type="EMBL" id="LN483332">
    <property type="protein sequence ID" value="CED85268.1"/>
    <property type="molecule type" value="Genomic_DNA"/>
</dbReference>
<feature type="active site" evidence="6">
    <location>
        <position position="188"/>
    </location>
</feature>
<dbReference type="GO" id="GO:0004181">
    <property type="term" value="F:metallocarboxypeptidase activity"/>
    <property type="evidence" value="ECO:0007669"/>
    <property type="project" value="InterPro"/>
</dbReference>
<keyword evidence="5 7" id="KW-0862">Zinc</keyword>
<dbReference type="InterPro" id="IPR047177">
    <property type="entry name" value="Pept_M20A"/>
</dbReference>
<dbReference type="InterPro" id="IPR017141">
    <property type="entry name" value="Pept_M20_carboxypep"/>
</dbReference>
<keyword evidence="4" id="KW-0378">Hydrolase</keyword>
<dbReference type="InterPro" id="IPR002933">
    <property type="entry name" value="Peptidase_M20"/>
</dbReference>
<dbReference type="Pfam" id="PF07687">
    <property type="entry name" value="M20_dimer"/>
    <property type="match status" value="1"/>
</dbReference>
<dbReference type="SUPFAM" id="SSF55031">
    <property type="entry name" value="Bacterial exopeptidase dimerisation domain"/>
    <property type="match status" value="1"/>
</dbReference>
<evidence type="ECO:0000256" key="4">
    <source>
        <dbReference type="ARBA" id="ARBA00022801"/>
    </source>
</evidence>
<evidence type="ECO:0000256" key="5">
    <source>
        <dbReference type="ARBA" id="ARBA00022833"/>
    </source>
</evidence>
<dbReference type="GO" id="GO:0000328">
    <property type="term" value="C:fungal-type vacuole lumen"/>
    <property type="evidence" value="ECO:0007669"/>
    <property type="project" value="TreeGrafter"/>
</dbReference>
<dbReference type="AlphaFoldDB" id="A0A0F7SYC9"/>
<feature type="transmembrane region" description="Helical" evidence="8">
    <location>
        <begin position="30"/>
        <end position="48"/>
    </location>
</feature>
<evidence type="ECO:0000256" key="1">
    <source>
        <dbReference type="ARBA" id="ARBA00006247"/>
    </source>
</evidence>
<protein>
    <submittedName>
        <fullName evidence="10">Carboxypeptidase s</fullName>
    </submittedName>
</protein>
<dbReference type="CDD" id="cd05674">
    <property type="entry name" value="M20_yscS"/>
    <property type="match status" value="1"/>
</dbReference>
<dbReference type="SUPFAM" id="SSF53187">
    <property type="entry name" value="Zn-dependent exopeptidases"/>
    <property type="match status" value="1"/>
</dbReference>
<sequence>MSLEEKHYVLPSPGAAVADPPAASRKITKILLFQWAFLFGCVYLFVTVSSRKVNSSVLGRQVTDTGEIRDHGWSGLEKEGRCPTQVDPLDIGSSWHVMKDNAYAAKAAARLQRAIQIPGVSYDDLPRHVDPLDPVWKEISRFNEFLDLEFPTVTEHLDLEIVNSFARLYTWKGTDPSLKPILLMAHMDVVPVPDATVHRWTHPPFEGKMDKDGWIWGRGSADCKNTLLAILAVAEKLIEEGFEPERTILLSFGFDEEIGGPRGAGPLADLMLKRYGPNGISFLVDEGFTGVDEAYGAKFASLGLAEKGSMNLVLEVDTPGGHSSVPPEHTSIGILSLLITHLEASPFRPKLTAATPYLKYLQCAERFGPDMPTDLKRRIRNPAEWDDLAEEIGEDRTIRAFLGTTQAVDIFSGGIKSNALPEVATAVINYRIDFLSSVNETYVHTQEIVSRIARSLNMTLDISPLVTADSIQSHDHAHVHVDAHFSNGLDDSSILAIEPHSVSSSSYGIRMKVQDGRGLEPAPITPAEGKVFELVAGTTRKVFEPVGISPSGMIANTDTKWDWNLTEHIYRFVPASLELVKNFHTVDERIHIDAHLSTTEWFYKLLQNSQGWRD</sequence>
<keyword evidence="10" id="KW-0121">Carboxypeptidase</keyword>
<dbReference type="FunFam" id="3.40.630.10:FF:000027">
    <property type="entry name" value="N-fatty-acyl-amino acid synthase/hydrolase PM20D1"/>
    <property type="match status" value="1"/>
</dbReference>
<keyword evidence="8" id="KW-1133">Transmembrane helix</keyword>
<dbReference type="PIRSF" id="PIRSF037217">
    <property type="entry name" value="Carboxypeptidase_S"/>
    <property type="match status" value="1"/>
</dbReference>
<feature type="binding site" evidence="7">
    <location>
        <position position="584"/>
    </location>
    <ligand>
        <name>Zn(2+)</name>
        <dbReference type="ChEBI" id="CHEBI:29105"/>
        <label>1</label>
    </ligand>
</feature>
<feature type="binding site" evidence="7">
    <location>
        <position position="222"/>
    </location>
    <ligand>
        <name>Zn(2+)</name>
        <dbReference type="ChEBI" id="CHEBI:29105"/>
        <label>1</label>
    </ligand>
</feature>
<dbReference type="GO" id="GO:0051603">
    <property type="term" value="P:proteolysis involved in protein catabolic process"/>
    <property type="evidence" value="ECO:0007669"/>
    <property type="project" value="TreeGrafter"/>
</dbReference>
<keyword evidence="8" id="KW-0812">Transmembrane</keyword>
<feature type="binding site" evidence="7">
    <location>
        <position position="285"/>
    </location>
    <ligand>
        <name>Zn(2+)</name>
        <dbReference type="ChEBI" id="CHEBI:29105"/>
        <label>2</label>
    </ligand>
</feature>
<evidence type="ECO:0000259" key="9">
    <source>
        <dbReference type="Pfam" id="PF07687"/>
    </source>
</evidence>
<keyword evidence="2" id="KW-0645">Protease</keyword>
<feature type="binding site" evidence="7">
    <location>
        <position position="257"/>
    </location>
    <ligand>
        <name>Zn(2+)</name>
        <dbReference type="ChEBI" id="CHEBI:29105"/>
        <label>1</label>
    </ligand>
</feature>
<organism evidence="10">
    <name type="scientific">Phaffia rhodozyma</name>
    <name type="common">Yeast</name>
    <name type="synonym">Xanthophyllomyces dendrorhous</name>
    <dbReference type="NCBI Taxonomy" id="264483"/>
    <lineage>
        <taxon>Eukaryota</taxon>
        <taxon>Fungi</taxon>
        <taxon>Dikarya</taxon>
        <taxon>Basidiomycota</taxon>
        <taxon>Agaricomycotina</taxon>
        <taxon>Tremellomycetes</taxon>
        <taxon>Cystofilobasidiales</taxon>
        <taxon>Mrakiaceae</taxon>
        <taxon>Phaffia</taxon>
    </lineage>
</organism>
<evidence type="ECO:0000256" key="7">
    <source>
        <dbReference type="PIRSR" id="PIRSR037217-2"/>
    </source>
</evidence>
<dbReference type="InterPro" id="IPR001261">
    <property type="entry name" value="ArgE/DapE_CS"/>
</dbReference>
<keyword evidence="3 7" id="KW-0479">Metal-binding</keyword>
<proteinExistence type="inferred from homology"/>
<feature type="domain" description="Peptidase M20 dimerisation" evidence="9">
    <location>
        <begin position="305"/>
        <end position="435"/>
    </location>
</feature>
<dbReference type="InterPro" id="IPR036264">
    <property type="entry name" value="Bact_exopeptidase_dim_dom"/>
</dbReference>
<evidence type="ECO:0000256" key="8">
    <source>
        <dbReference type="SAM" id="Phobius"/>
    </source>
</evidence>
<dbReference type="Pfam" id="PF01546">
    <property type="entry name" value="Peptidase_M20"/>
    <property type="match status" value="1"/>
</dbReference>
<dbReference type="GO" id="GO:0046872">
    <property type="term" value="F:metal ion binding"/>
    <property type="evidence" value="ECO:0007669"/>
    <property type="project" value="UniProtKB-KW"/>
</dbReference>
<dbReference type="InterPro" id="IPR011650">
    <property type="entry name" value="Peptidase_M20_dimer"/>
</dbReference>
<dbReference type="PANTHER" id="PTHR45962">
    <property type="entry name" value="N-FATTY-ACYL-AMINO ACID SYNTHASE/HYDROLASE PM20D1"/>
    <property type="match status" value="1"/>
</dbReference>